<feature type="domain" description="HTH merR-type" evidence="5">
    <location>
        <begin position="1"/>
        <end position="42"/>
    </location>
</feature>
<comment type="caution">
    <text evidence="6">The sequence shown here is derived from an EMBL/GenBank/DDBJ whole genome shotgun (WGS) entry which is preliminary data.</text>
</comment>
<dbReference type="GO" id="GO:0003677">
    <property type="term" value="F:DNA binding"/>
    <property type="evidence" value="ECO:0007669"/>
    <property type="project" value="UniProtKB-KW"/>
</dbReference>
<accession>A0A366EN69</accession>
<sequence>MYKVSEFSKMTGLSKETLRYYAEIKLLEPVYIDPANNYRYYDNGSYLVGRLLVYLRRFNFSIQEMLTVVNDESFENLEQLIRAKKRDLEAEIGRIQTVIEEMDDFFEMGTGEDMND</sequence>
<keyword evidence="3 6" id="KW-0238">DNA-binding</keyword>
<gene>
    <name evidence="6" type="ORF">DET59_109100</name>
</gene>
<reference evidence="6 7" key="1">
    <citation type="submission" date="2018-06" db="EMBL/GenBank/DDBJ databases">
        <title>Freshwater and sediment microbial communities from various areas in North America, analyzing microbe dynamics in response to fracking.</title>
        <authorList>
            <person name="Lamendella R."/>
        </authorList>
    </citation>
    <scope>NUCLEOTIDE SEQUENCE [LARGE SCALE GENOMIC DNA]</scope>
    <source>
        <strain evidence="6 7">97B</strain>
    </source>
</reference>
<evidence type="ECO:0000256" key="4">
    <source>
        <dbReference type="ARBA" id="ARBA00023163"/>
    </source>
</evidence>
<evidence type="ECO:0000313" key="7">
    <source>
        <dbReference type="Proteomes" id="UP000252118"/>
    </source>
</evidence>
<evidence type="ECO:0000259" key="5">
    <source>
        <dbReference type="PROSITE" id="PS50937"/>
    </source>
</evidence>
<keyword evidence="2" id="KW-0805">Transcription regulation</keyword>
<organism evidence="6 7">
    <name type="scientific">Rossellomorea aquimaris</name>
    <dbReference type="NCBI Taxonomy" id="189382"/>
    <lineage>
        <taxon>Bacteria</taxon>
        <taxon>Bacillati</taxon>
        <taxon>Bacillota</taxon>
        <taxon>Bacilli</taxon>
        <taxon>Bacillales</taxon>
        <taxon>Bacillaceae</taxon>
        <taxon>Rossellomorea</taxon>
    </lineage>
</organism>
<protein>
    <submittedName>
        <fullName evidence="6">DNA-binding transcriptional MerR regulator</fullName>
    </submittedName>
</protein>
<dbReference type="SUPFAM" id="SSF46955">
    <property type="entry name" value="Putative DNA-binding domain"/>
    <property type="match status" value="1"/>
</dbReference>
<keyword evidence="1" id="KW-0678">Repressor</keyword>
<dbReference type="Proteomes" id="UP000252118">
    <property type="component" value="Unassembled WGS sequence"/>
</dbReference>
<dbReference type="EMBL" id="QNRJ01000009">
    <property type="protein sequence ID" value="RBP03406.1"/>
    <property type="molecule type" value="Genomic_DNA"/>
</dbReference>
<dbReference type="InterPro" id="IPR000551">
    <property type="entry name" value="MerR-type_HTH_dom"/>
</dbReference>
<dbReference type="OrthoDB" id="9773308at2"/>
<dbReference type="SMART" id="SM00422">
    <property type="entry name" value="HTH_MERR"/>
    <property type="match status" value="1"/>
</dbReference>
<dbReference type="PROSITE" id="PS50937">
    <property type="entry name" value="HTH_MERR_2"/>
    <property type="match status" value="1"/>
</dbReference>
<dbReference type="Pfam" id="PF00376">
    <property type="entry name" value="MerR"/>
    <property type="match status" value="1"/>
</dbReference>
<dbReference type="InterPro" id="IPR009061">
    <property type="entry name" value="DNA-bd_dom_put_sf"/>
</dbReference>
<dbReference type="InterPro" id="IPR047057">
    <property type="entry name" value="MerR_fam"/>
</dbReference>
<dbReference type="RefSeq" id="WP_113970111.1">
    <property type="nucleotide sequence ID" value="NZ_QNRJ01000009.1"/>
</dbReference>
<keyword evidence="4" id="KW-0804">Transcription</keyword>
<dbReference type="AlphaFoldDB" id="A0A366EN69"/>
<dbReference type="PANTHER" id="PTHR30204:SF69">
    <property type="entry name" value="MERR-FAMILY TRANSCRIPTIONAL REGULATOR"/>
    <property type="match status" value="1"/>
</dbReference>
<name>A0A366EN69_9BACI</name>
<evidence type="ECO:0000256" key="2">
    <source>
        <dbReference type="ARBA" id="ARBA00023015"/>
    </source>
</evidence>
<evidence type="ECO:0000256" key="1">
    <source>
        <dbReference type="ARBA" id="ARBA00022491"/>
    </source>
</evidence>
<dbReference type="Gene3D" id="1.10.1660.10">
    <property type="match status" value="1"/>
</dbReference>
<evidence type="ECO:0000313" key="6">
    <source>
        <dbReference type="EMBL" id="RBP03406.1"/>
    </source>
</evidence>
<dbReference type="PANTHER" id="PTHR30204">
    <property type="entry name" value="REDOX-CYCLING DRUG-SENSING TRANSCRIPTIONAL ACTIVATOR SOXR"/>
    <property type="match status" value="1"/>
</dbReference>
<dbReference type="GO" id="GO:0003700">
    <property type="term" value="F:DNA-binding transcription factor activity"/>
    <property type="evidence" value="ECO:0007669"/>
    <property type="project" value="InterPro"/>
</dbReference>
<proteinExistence type="predicted"/>
<evidence type="ECO:0000256" key="3">
    <source>
        <dbReference type="ARBA" id="ARBA00023125"/>
    </source>
</evidence>